<evidence type="ECO:0000313" key="2">
    <source>
        <dbReference type="Proteomes" id="UP000316500"/>
    </source>
</evidence>
<dbReference type="Gene3D" id="1.10.10.1150">
    <property type="entry name" value="Coenzyme PQQ synthesis protein D (PqqD)"/>
    <property type="match status" value="1"/>
</dbReference>
<protein>
    <submittedName>
        <fullName evidence="1">PqqD family protein</fullName>
    </submittedName>
</protein>
<dbReference type="OrthoDB" id="5195143at2"/>
<dbReference type="Proteomes" id="UP000316500">
    <property type="component" value="Unassembled WGS sequence"/>
</dbReference>
<dbReference type="InterPro" id="IPR041881">
    <property type="entry name" value="PqqD_sf"/>
</dbReference>
<evidence type="ECO:0000313" key="1">
    <source>
        <dbReference type="EMBL" id="TVU64877.1"/>
    </source>
</evidence>
<reference evidence="1 2" key="1">
    <citation type="submission" date="2019-07" db="EMBL/GenBank/DDBJ databases">
        <title>Diversity of Bacteria from Kongsfjorden, Arctic.</title>
        <authorList>
            <person name="Yu Y."/>
        </authorList>
    </citation>
    <scope>NUCLEOTIDE SEQUENCE [LARGE SCALE GENOMIC DNA]</scope>
    <source>
        <strain evidence="1 2">SM1928</strain>
    </source>
</reference>
<organism evidence="1 2">
    <name type="scientific">Paenarthrobacter nitroguajacolicus</name>
    <name type="common">Arthrobacter nitroguajacolicus</name>
    <dbReference type="NCBI Taxonomy" id="211146"/>
    <lineage>
        <taxon>Bacteria</taxon>
        <taxon>Bacillati</taxon>
        <taxon>Actinomycetota</taxon>
        <taxon>Actinomycetes</taxon>
        <taxon>Micrococcales</taxon>
        <taxon>Micrococcaceae</taxon>
        <taxon>Paenarthrobacter</taxon>
    </lineage>
</organism>
<comment type="caution">
    <text evidence="1">The sequence shown here is derived from an EMBL/GenBank/DDBJ whole genome shotgun (WGS) entry which is preliminary data.</text>
</comment>
<sequence length="106" mass="11669">MGQGHSMRKKTTRTVQAGDVFQPSPKITFNVDDDGITVFDARGGTYWRGNATAADVMAAIEQNLEVGDVVDKISESYGVDHHRVSQDVHTLIDELQRSGIIRRVSP</sequence>
<dbReference type="AlphaFoldDB" id="A0A558H6X2"/>
<proteinExistence type="predicted"/>
<gene>
    <name evidence="1" type="ORF">FQP90_07455</name>
</gene>
<accession>A0A558H6X2</accession>
<dbReference type="InterPro" id="IPR008792">
    <property type="entry name" value="PQQD"/>
</dbReference>
<name>A0A558H6X2_PAENT</name>
<dbReference type="EMBL" id="VNFK01000004">
    <property type="protein sequence ID" value="TVU64877.1"/>
    <property type="molecule type" value="Genomic_DNA"/>
</dbReference>
<dbReference type="Pfam" id="PF05402">
    <property type="entry name" value="PqqD"/>
    <property type="match status" value="1"/>
</dbReference>